<protein>
    <submittedName>
        <fullName evidence="6">ABC transporter ATP-binding protein</fullName>
    </submittedName>
</protein>
<dbReference type="InterPro" id="IPR027417">
    <property type="entry name" value="P-loop_NTPase"/>
</dbReference>
<keyword evidence="4 6" id="KW-0067">ATP-binding</keyword>
<dbReference type="Pfam" id="PF00005">
    <property type="entry name" value="ABC_tran"/>
    <property type="match status" value="1"/>
</dbReference>
<dbReference type="CDD" id="cd03293">
    <property type="entry name" value="ABC_NrtD_SsuB_transporters"/>
    <property type="match status" value="1"/>
</dbReference>
<dbReference type="PROSITE" id="PS50893">
    <property type="entry name" value="ABC_TRANSPORTER_2"/>
    <property type="match status" value="1"/>
</dbReference>
<keyword evidence="2" id="KW-0813">Transport</keyword>
<evidence type="ECO:0000256" key="2">
    <source>
        <dbReference type="ARBA" id="ARBA00022448"/>
    </source>
</evidence>
<feature type="domain" description="ABC transporter" evidence="5">
    <location>
        <begin position="19"/>
        <end position="251"/>
    </location>
</feature>
<dbReference type="GO" id="GO:0016887">
    <property type="term" value="F:ATP hydrolysis activity"/>
    <property type="evidence" value="ECO:0007669"/>
    <property type="project" value="InterPro"/>
</dbReference>
<comment type="caution">
    <text evidence="6">The sequence shown here is derived from an EMBL/GenBank/DDBJ whole genome shotgun (WGS) entry which is preliminary data.</text>
</comment>
<dbReference type="InterPro" id="IPR050166">
    <property type="entry name" value="ABC_transporter_ATP-bind"/>
</dbReference>
<dbReference type="SUPFAM" id="SSF52540">
    <property type="entry name" value="P-loop containing nucleoside triphosphate hydrolases"/>
    <property type="match status" value="1"/>
</dbReference>
<evidence type="ECO:0000256" key="4">
    <source>
        <dbReference type="ARBA" id="ARBA00022840"/>
    </source>
</evidence>
<dbReference type="PROSITE" id="PS00211">
    <property type="entry name" value="ABC_TRANSPORTER_1"/>
    <property type="match status" value="1"/>
</dbReference>
<dbReference type="InterPro" id="IPR003593">
    <property type="entry name" value="AAA+_ATPase"/>
</dbReference>
<evidence type="ECO:0000313" key="6">
    <source>
        <dbReference type="EMBL" id="RXF75631.1"/>
    </source>
</evidence>
<dbReference type="Proteomes" id="UP000289708">
    <property type="component" value="Unassembled WGS sequence"/>
</dbReference>
<accession>A0A4Q0MNX5</accession>
<reference evidence="6 7" key="1">
    <citation type="submission" date="2018-12" db="EMBL/GenBank/DDBJ databases">
        <title>bacterium Hansschlegelia zhihuaiae S113.</title>
        <authorList>
            <person name="He J."/>
        </authorList>
    </citation>
    <scope>NUCLEOTIDE SEQUENCE [LARGE SCALE GENOMIC DNA]</scope>
    <source>
        <strain evidence="6 7">S 113</strain>
    </source>
</reference>
<dbReference type="InterPro" id="IPR017871">
    <property type="entry name" value="ABC_transporter-like_CS"/>
</dbReference>
<dbReference type="Gene3D" id="3.40.50.300">
    <property type="entry name" value="P-loop containing nucleotide triphosphate hydrolases"/>
    <property type="match status" value="1"/>
</dbReference>
<gene>
    <name evidence="6" type="ORF">EK403_01990</name>
</gene>
<comment type="similarity">
    <text evidence="1">Belongs to the ABC transporter superfamily.</text>
</comment>
<keyword evidence="3" id="KW-0547">Nucleotide-binding</keyword>
<name>A0A4Q0MNX5_9HYPH</name>
<dbReference type="AlphaFoldDB" id="A0A4Q0MNX5"/>
<dbReference type="PANTHER" id="PTHR42788:SF13">
    <property type="entry name" value="ALIPHATIC SULFONATES IMPORT ATP-BINDING PROTEIN SSUB"/>
    <property type="match status" value="1"/>
</dbReference>
<keyword evidence="7" id="KW-1185">Reference proteome</keyword>
<dbReference type="InterPro" id="IPR003439">
    <property type="entry name" value="ABC_transporter-like_ATP-bd"/>
</dbReference>
<proteinExistence type="inferred from homology"/>
<organism evidence="6 7">
    <name type="scientific">Hansschlegelia zhihuaiae</name>
    <dbReference type="NCBI Taxonomy" id="405005"/>
    <lineage>
        <taxon>Bacteria</taxon>
        <taxon>Pseudomonadati</taxon>
        <taxon>Pseudomonadota</taxon>
        <taxon>Alphaproteobacteria</taxon>
        <taxon>Hyphomicrobiales</taxon>
        <taxon>Methylopilaceae</taxon>
        <taxon>Hansschlegelia</taxon>
    </lineage>
</organism>
<evidence type="ECO:0000256" key="1">
    <source>
        <dbReference type="ARBA" id="ARBA00005417"/>
    </source>
</evidence>
<evidence type="ECO:0000259" key="5">
    <source>
        <dbReference type="PROSITE" id="PS50893"/>
    </source>
</evidence>
<dbReference type="SMART" id="SM00382">
    <property type="entry name" value="AAA"/>
    <property type="match status" value="1"/>
</dbReference>
<dbReference type="OrthoDB" id="9797536at2"/>
<evidence type="ECO:0000313" key="7">
    <source>
        <dbReference type="Proteomes" id="UP000289708"/>
    </source>
</evidence>
<dbReference type="EMBL" id="RYFI01000001">
    <property type="protein sequence ID" value="RXF75631.1"/>
    <property type="molecule type" value="Genomic_DNA"/>
</dbReference>
<evidence type="ECO:0000256" key="3">
    <source>
        <dbReference type="ARBA" id="ARBA00022741"/>
    </source>
</evidence>
<dbReference type="PANTHER" id="PTHR42788">
    <property type="entry name" value="TAURINE IMPORT ATP-BINDING PROTEIN-RELATED"/>
    <property type="match status" value="1"/>
</dbReference>
<sequence>MGSSDCRQSNNARGAVGDISVLRLSKSFGSEPGSQVLALDDVSIDIPTGQFLCIIGPSGCGKTTLLHAIAGFERPSKGEARIDGRMISGPGPDRIVIFQEYGLYPWLTVAENVEFGLRAKGLNAARRAEIVRHYVNLVRLDGFEDRYPHEISGGMKQRVSIARALAPEPAVVLMDEPFAALDSLTRDVLQEEILRIWSVTGQTFVLITHNVDEAIFLGDRVMVMTARPGRIKAVIDVDIARPRDPAMRTHDPRFLAIKDELAAHLRDEVALAAA</sequence>
<dbReference type="GO" id="GO:0005524">
    <property type="term" value="F:ATP binding"/>
    <property type="evidence" value="ECO:0007669"/>
    <property type="project" value="UniProtKB-KW"/>
</dbReference>